<keyword evidence="3" id="KW-0804">Transcription</keyword>
<organism evidence="5">
    <name type="scientific">Tanacetum cinerariifolium</name>
    <name type="common">Dalmatian daisy</name>
    <name type="synonym">Chrysanthemum cinerariifolium</name>
    <dbReference type="NCBI Taxonomy" id="118510"/>
    <lineage>
        <taxon>Eukaryota</taxon>
        <taxon>Viridiplantae</taxon>
        <taxon>Streptophyta</taxon>
        <taxon>Embryophyta</taxon>
        <taxon>Tracheophyta</taxon>
        <taxon>Spermatophyta</taxon>
        <taxon>Magnoliopsida</taxon>
        <taxon>eudicotyledons</taxon>
        <taxon>Gunneridae</taxon>
        <taxon>Pentapetalae</taxon>
        <taxon>asterids</taxon>
        <taxon>campanulids</taxon>
        <taxon>Asterales</taxon>
        <taxon>Asteraceae</taxon>
        <taxon>Asteroideae</taxon>
        <taxon>Anthemideae</taxon>
        <taxon>Anthemidinae</taxon>
        <taxon>Tanacetum</taxon>
    </lineage>
</organism>
<reference evidence="5" key="1">
    <citation type="journal article" date="2019" name="Sci. Rep.">
        <title>Draft genome of Tanacetum cinerariifolium, the natural source of mosquito coil.</title>
        <authorList>
            <person name="Yamashiro T."/>
            <person name="Shiraishi A."/>
            <person name="Satake H."/>
            <person name="Nakayama K."/>
        </authorList>
    </citation>
    <scope>NUCLEOTIDE SEQUENCE</scope>
</reference>
<dbReference type="EMBL" id="BKCJ010004598">
    <property type="protein sequence ID" value="GEU61986.1"/>
    <property type="molecule type" value="Genomic_DNA"/>
</dbReference>
<comment type="caution">
    <text evidence="5">The sequence shown here is derived from an EMBL/GenBank/DDBJ whole genome shotgun (WGS) entry which is preliminary data.</text>
</comment>
<proteinExistence type="inferred from homology"/>
<dbReference type="GO" id="GO:0030015">
    <property type="term" value="C:CCR4-NOT core complex"/>
    <property type="evidence" value="ECO:0007669"/>
    <property type="project" value="InterPro"/>
</dbReference>
<evidence type="ECO:0000256" key="3">
    <source>
        <dbReference type="ARBA" id="ARBA00023163"/>
    </source>
</evidence>
<accession>A0A6L2LJG4</accession>
<evidence type="ECO:0000313" key="5">
    <source>
        <dbReference type="EMBL" id="GEU61986.1"/>
    </source>
</evidence>
<dbReference type="PANTHER" id="PTHR23326">
    <property type="entry name" value="CCR4 NOT-RELATED"/>
    <property type="match status" value="1"/>
</dbReference>
<evidence type="ECO:0000256" key="4">
    <source>
        <dbReference type="SAM" id="MobiDB-lite"/>
    </source>
</evidence>
<evidence type="ECO:0000256" key="1">
    <source>
        <dbReference type="ARBA" id="ARBA00007682"/>
    </source>
</evidence>
<feature type="compositionally biased region" description="Low complexity" evidence="4">
    <location>
        <begin position="65"/>
        <end position="76"/>
    </location>
</feature>
<keyword evidence="2" id="KW-0805">Transcription regulation</keyword>
<feature type="non-terminal residue" evidence="5">
    <location>
        <position position="208"/>
    </location>
</feature>
<feature type="compositionally biased region" description="Polar residues" evidence="4">
    <location>
        <begin position="138"/>
        <end position="149"/>
    </location>
</feature>
<evidence type="ECO:0000256" key="2">
    <source>
        <dbReference type="ARBA" id="ARBA00023015"/>
    </source>
</evidence>
<feature type="compositionally biased region" description="Low complexity" evidence="4">
    <location>
        <begin position="165"/>
        <end position="176"/>
    </location>
</feature>
<feature type="region of interest" description="Disordered" evidence="4">
    <location>
        <begin position="55"/>
        <end position="76"/>
    </location>
</feature>
<gene>
    <name evidence="5" type="ORF">Tci_033964</name>
</gene>
<dbReference type="InterPro" id="IPR040168">
    <property type="entry name" value="Not2/3/5"/>
</dbReference>
<name>A0A6L2LJG4_TANCI</name>
<protein>
    <submittedName>
        <fullName evidence="5">Probable NOT transcription complex subunit VIP2</fullName>
    </submittedName>
</protein>
<dbReference type="AlphaFoldDB" id="A0A6L2LJG4"/>
<sequence length="208" mass="20997">MSVVGSPGFSSGTNAVGGSIPGILPTSASISNRNNISGVGVSPILGNPGSRITGTAGNIGGGSSIGRSMSSGGGLSIPSLTSRLNLNTNNGSGNLGMQGSNRLMGGMLQQASPQVMSMFGNSYHSGGQLSQNHVQNSMGMLNDLNNNDGSPFDINDFPQLSSRPSSSGGAQGQIGSLRKQGLGVSPIVQQNQEFSIQNEDFPALPGFK</sequence>
<feature type="region of interest" description="Disordered" evidence="4">
    <location>
        <begin position="138"/>
        <end position="176"/>
    </location>
</feature>
<comment type="similarity">
    <text evidence="1">Belongs to the CNOT2/3/5 family.</text>
</comment>